<dbReference type="InterPro" id="IPR003877">
    <property type="entry name" value="SPRY_dom"/>
</dbReference>
<dbReference type="PANTHER" id="PTHR22872:SF6">
    <property type="entry name" value="E3 UBIQUITIN-PROTEIN LIGASE HERC1-RELATED"/>
    <property type="match status" value="1"/>
</dbReference>
<dbReference type="InterPro" id="IPR015943">
    <property type="entry name" value="WD40/YVTN_repeat-like_dom_sf"/>
</dbReference>
<dbReference type="GO" id="GO:0004842">
    <property type="term" value="F:ubiquitin-protein transferase activity"/>
    <property type="evidence" value="ECO:0007669"/>
    <property type="project" value="InterPro"/>
</dbReference>
<dbReference type="PROSITE" id="PS00626">
    <property type="entry name" value="RCC1_2"/>
    <property type="match status" value="2"/>
</dbReference>
<dbReference type="PROSITE" id="PS00678">
    <property type="entry name" value="WD_REPEATS_1"/>
    <property type="match status" value="1"/>
</dbReference>
<feature type="repeat" description="RCC1" evidence="6">
    <location>
        <begin position="3658"/>
        <end position="3709"/>
    </location>
</feature>
<dbReference type="InterPro" id="IPR019775">
    <property type="entry name" value="WD40_repeat_CS"/>
</dbReference>
<dbReference type="Gene3D" id="2.130.10.30">
    <property type="entry name" value="Regulator of chromosome condensation 1/beta-lactamase-inhibitor protein II"/>
    <property type="match status" value="3"/>
</dbReference>
<dbReference type="OrthoDB" id="239701at2759"/>
<dbReference type="InterPro" id="IPR001680">
    <property type="entry name" value="WD40_rpt"/>
</dbReference>
<dbReference type="GeneID" id="100160819"/>
<accession>A0A8R2D196</accession>
<dbReference type="EnsemblMetazoa" id="XM_016801006.2">
    <property type="protein sequence ID" value="XP_016656495.1"/>
    <property type="gene ID" value="LOC100160819"/>
</dbReference>
<dbReference type="Gene3D" id="3.90.1750.10">
    <property type="entry name" value="Hect, E3 ligase catalytic domains"/>
    <property type="match status" value="1"/>
</dbReference>
<dbReference type="InterPro" id="IPR035983">
    <property type="entry name" value="Hect_E3_ubiquitin_ligase"/>
</dbReference>
<proteinExistence type="predicted"/>
<dbReference type="SMART" id="SM00320">
    <property type="entry name" value="WD40"/>
    <property type="match status" value="6"/>
</dbReference>
<feature type="domain" description="HECT" evidence="8">
    <location>
        <begin position="3895"/>
        <end position="4242"/>
    </location>
</feature>
<dbReference type="PROSITE" id="PS50294">
    <property type="entry name" value="WD_REPEATS_REGION"/>
    <property type="match status" value="1"/>
</dbReference>
<keyword evidence="10" id="KW-1185">Reference proteome</keyword>
<evidence type="ECO:0000313" key="9">
    <source>
        <dbReference type="EnsemblMetazoa" id="XP_016656495.1"/>
    </source>
</evidence>
<dbReference type="Pfam" id="PF00622">
    <property type="entry name" value="SPRY"/>
    <property type="match status" value="1"/>
</dbReference>
<dbReference type="InterPro" id="IPR009091">
    <property type="entry name" value="RCC1/BLIP-II"/>
</dbReference>
<dbReference type="SMART" id="SM00119">
    <property type="entry name" value="HECTc"/>
    <property type="match status" value="1"/>
</dbReference>
<dbReference type="PANTHER" id="PTHR22872">
    <property type="entry name" value="BTK-BINDING PROTEIN-RELATED"/>
    <property type="match status" value="1"/>
</dbReference>
<dbReference type="InterPro" id="IPR043136">
    <property type="entry name" value="B30.2/SPRY_sf"/>
</dbReference>
<reference evidence="9" key="2">
    <citation type="submission" date="2022-06" db="UniProtKB">
        <authorList>
            <consortium name="EnsemblMetazoa"/>
        </authorList>
    </citation>
    <scope>IDENTIFICATION</scope>
</reference>
<dbReference type="PRINTS" id="PR00633">
    <property type="entry name" value="RCCNDNSATION"/>
</dbReference>
<dbReference type="CDD" id="cd14401">
    <property type="entry name" value="UBA_HERC1"/>
    <property type="match status" value="1"/>
</dbReference>
<dbReference type="InterPro" id="IPR013320">
    <property type="entry name" value="ConA-like_dom_sf"/>
</dbReference>
<dbReference type="GO" id="GO:0009966">
    <property type="term" value="P:regulation of signal transduction"/>
    <property type="evidence" value="ECO:0007669"/>
    <property type="project" value="UniProtKB-ARBA"/>
</dbReference>
<dbReference type="PROSITE" id="PS50188">
    <property type="entry name" value="B302_SPRY"/>
    <property type="match status" value="1"/>
</dbReference>
<dbReference type="SMART" id="SM00449">
    <property type="entry name" value="SPRY"/>
    <property type="match status" value="1"/>
</dbReference>
<dbReference type="Gene3D" id="2.60.120.920">
    <property type="match status" value="1"/>
</dbReference>
<dbReference type="SUPFAM" id="SSF49899">
    <property type="entry name" value="Concanavalin A-like lectins/glucanases"/>
    <property type="match status" value="1"/>
</dbReference>
<dbReference type="FunFam" id="2.60.120.920:FF:000015">
    <property type="entry name" value="LOW QUALITY PROTEIN: probable E3 ubiquitin-protein ligase HERC1"/>
    <property type="match status" value="1"/>
</dbReference>
<dbReference type="PROSITE" id="PS50237">
    <property type="entry name" value="HECT"/>
    <property type="match status" value="1"/>
</dbReference>
<evidence type="ECO:0000256" key="2">
    <source>
        <dbReference type="ARBA" id="ARBA00022737"/>
    </source>
</evidence>
<evidence type="ECO:0000313" key="10">
    <source>
        <dbReference type="Proteomes" id="UP000007819"/>
    </source>
</evidence>
<dbReference type="InterPro" id="IPR001870">
    <property type="entry name" value="B30.2/SPRY"/>
</dbReference>
<dbReference type="InterPro" id="IPR035768">
    <property type="entry name" value="SPRY_HERC1"/>
</dbReference>
<keyword evidence="1 5" id="KW-0853">WD repeat</keyword>
<dbReference type="SUPFAM" id="SSF50985">
    <property type="entry name" value="RCC1/BLIP-II"/>
    <property type="match status" value="2"/>
</dbReference>
<evidence type="ECO:0000256" key="3">
    <source>
        <dbReference type="ARBA" id="ARBA00022786"/>
    </source>
</evidence>
<feature type="repeat" description="RCC1" evidence="6">
    <location>
        <begin position="654"/>
        <end position="706"/>
    </location>
</feature>
<evidence type="ECO:0000259" key="8">
    <source>
        <dbReference type="PROSITE" id="PS50237"/>
    </source>
</evidence>
<feature type="domain" description="B30.2/SPRY" evidence="7">
    <location>
        <begin position="1623"/>
        <end position="1825"/>
    </location>
</feature>
<sequence length="4260" mass="481104">MEEIDINIPRILSSLNMDADAEIVSKLANFDYNSTDDNIMEILHSINGIGYEIDENVYSLPSMSVNRLNERKKQIITSHHELARRYYDSLTFSKRLQKKLSLLNNLYDILHTKYYLSKEDKSVQISMIPQNAVEETIKPVVKLTGQQVLIQLTVKTGLTMFFTLLRQSWENKNCNDINMGLEVLNTALTLMRELSPLSLGSKAELPQLGFDCLDNVTHFVKECLNADFIQNMNVKEQLAELSLLLAYQRESLIYLLEWIDMALNIDNICLPFEKLYRVLEEMSSILTFAFGSEEFENYKSRNRIPLQDVALLLMKKLVSFGETSVVRTPLNQNSAELPQPLSEVFMWGSNSSNQHAEGATEVTDIPRLVRSLSDVQQVEAGQYCTFIIDTKGCVSACGKNSYGRLGLGNSSNQPVPKRININCKIKQVSSSKGCDGHSLALSDTGEVYSWGDGDYGKLGHGDVATHKEPKLIQGPFIGKVIELVSAGYRHSAAVTSDGQLYTWGEGDHGRLGHGDCNPRFIPTLVKSLSDMPVGYVACGSTHTLACSRDGNTVWSFGSGDNGKLGHGNTIRLYKPQKIEGLRHYKIKKVAAGIHFSVALTCTGEVFTWGQGSNLGCGSSEITLFSPAVVEDLMQQMIIDISVGDSHCLALTRNCAVYAWGSNGKGQCGQGHSTSPVSRPSKVINLEGKQINQISAGTSHSVAWTTLPPDRQTNVWHSPFCIDLHESTFKWLRQFIEKYCEQIESHESTPNDINEEMLILSLNMLNNHLFFARVSGHNFSKLLGNETSQLRTLLLKLVDLQVKEVVERSLMDCLSTGASLLLPPLSGRLNILKSLLAQDTNLTIGQKLLLDVTVSSLNDNSHISSLFRVNSMDLYENRYSSIEEVMKLLLKHLTNSTVTLLESNNSPTFKKVNKLDMILTSLHKLLLSHLLAYNIKSNHFSNSCLSMNRLFVNHMEAYLLFANKIFTMAINSYKDEHHLFYNAVLSSSIVGETMINTLNSLTFLQSEHIQPLITSLINTVQSLHTLNQKMCSNDPEKMNESVWFIELESAFCLLIGQLISYGVISSPLCPSEIYNERWLKSKLFSSGIEKLDDKNIFDDIEDRLKCIIIQGFTVLEHELHFIPLPYLSLLKYILSDYEQNEDNSILAICKNFKDKYESFLKDNKYNMIARLTLPLFYITLIKIDGRPLKDLVINKKLVSFINEICMKMFFAIVNNNTEKSATFSENSSPNSVMDEYLCLNISSKCCFLLTAVRGMHSDPSLPNKHLLKDDLTAANKSVLESVLEFVFDSKQSTNPYALIQASEVEEIRAHDRLAAFNRITKMLKIIDFVQDSSNHISLSHMCKVFEAFICGLLELYQSQLIGHHIIDHYYSAINTVPRSIKRQIQNAVLNIYKHFEIYLRMNVATSELFSIQICILSLLNMHFTSSDFEYLLSNNLPEMLVSTCKLHVPFMSTDRYSLVIVKMTSNILYILAVSGCNANSSFESIRAVFVNVHNLLDILINSRQCSIMEQTFSENPNNMLIEGINSPDSYPVQSYICDLLSFVLQCTSFSPLCISSHQWTETLLRLAQCSTTMFLAEHFRCKLLILRLLRQILPYLKSSNSGRKKIVKTLFEQLGTNMWLIPQKVENITAYLKQEDLDKQMGNICLNDSNDSMSNHNIDVGELPFSFHEEKSFNCIIENSHTVIHAHGGRAYALGSTPFESGVYQWKFFILKEHKGNEGSCIGISRYPIKDQNYRTTSDMWLYRAYNGILYHGGQISLVLKTFTQGDYITAIFDTESRTLSFAKNNDYPVVAFQNIDTKTKLYPCVLCYSTAAGQKIKISDYRAERNKNTELFAGEPYLAPMFTCITENYITIIRILHNTDQWLIEVNECILEQLSFLKGVLPEVRFKDRILDISGSIQKEPICEHIEEVDINALCEKVWPALAVIGGLDRGLKVDGRCYDLDQKSFGTIMGTLKKGFTTAKVMREDKNDTVSDVLFQSLLPCNNIKFNPTRLEHIPALLLYSIGRLSGITNELVPPNNSQAHKTSDKCHEENAIDSLDLFSNLMVMNILDQLSEINTNPPSSSTKDLGVNTSTKDSYNVSLADETKLFKLCALQSNALKSLEVIMTSSMCVDILVNPISSKSKQSTDANKNAICDNKNKCDNIKENDAMNNILMFLFRCAFEKSLCSKYLVIETDMIESERILNILYNNYLKECAENKYKIPDLQNRLKTLISFQESTNVKRRESISGETSRTADDTPRRIGRSRRNMLHRSNTIYICPNSTNNTSNTNNTNNIVPSENRERIPSIAIPLIEMGFSTRLVQRAIAALGNIWETMPRNVAINSLATWMIEHPCIQETNFASSDSSTETRLLHPPAVRMPYYGSRSEHPLDDSPLDLAPRRLIAPRRRLRELSTDHTIYRTPNLLVDDDMTDDPMNRAIASMVSIASDVEQPESPSETPPRIHTPNLENIENVEIYNPFPPRNDGVVLPSMNRNSGFNVTELRVPTEIIDSEPESSQILRSTVNASCVNCQEKIEKLKSSDFVKPKKSLTSDFTQVSKLMDHYNYLDKPFDMDMIFEQLNSCKFKPESVEDNSMDKLGMEVVPSLTSIEGSSQKISQHSSIFKSLALEAALMTSAEERTKAINRVFHTMSHLVSRNIVINILMSLIHWTFESEDIVAWKLDKLGFTNVPKIVKFIRLLLIMNVWTDREYNENEMLPNKLEKNVLGLLSNIIISLAEHYRPAYNYAISIPVQDIFTMASEGNLKMQHNLKVTKLVVNEFVKKLNIFSKHDETGALSPIENDNKPSIKMLINALSACLLSHIVSNDIKHWACKQLVNILVNKSLHRKQLVLPNESDFPGALKRRPIVKLEGHQNRINHVIWQPKVKSLASSGFDGTMRLWNTELSLETTLMFFKSTQVYGNDLNGELISKLAWSPSGLCIAASMEGTLNIYTVQRHVFQEDETCLSTYTQDAWITAIAWSGISIKNSYNFYPQYLLVGGVDGSVNIAIVDSLNKIMYEKLDNFCRPGVPVSHIAWHDDSVPFAIAFSTGVITVGNIQPTTESETLTICESPISTLQWSKMFDILSVSNVEDTTIRLWIKKQNRWEIFHKLNHSNEPTCVVWSPVVGNKGLLLCVGTAVGSINVWLIPTPFSKLKPRVLYSFQGHMFNSVTSMSIHESGLVLATGCSKGSSGVVNIWSLFDGSLLNTHTGSGGVDDLCWMEDQLGLAVCFARSKDVTVIKFSADNLTHNRFKSNARSALYRRGLHNVKYFRKFVNSLPDLLQLQMNHEKHKVLMGDRLLYSDYLKGLIGIALEIWPDQTFSFTFVPPNTSHSIEFYEEWQWLQRLITVLNTAKALLTRKNFPETFISYFSSGLNEENDDHNLWSEAISNNKWTIEADQQIIQWFNTTPHDWQPYTKCDAYLWGNGRNGQLGDTGILSVGQCINIWSPIKIQNFKIAQRIVCGQNCTFVLTSQGTVLSCGEGNYGRLGHGHSDSLPNLTMISALQGFVITQVSTSIGSDGHSLALTETGEVFSWGDGDFGKLGHGNNERQRKPKLIESLYDVVVIQVACGHKHSAVLSQDGEVYVFGSAEHGKLGLGGHINKKRPTKIVHKGFLNIKYIACGQNHTICIGENVVWAFGEGEGGKLGIGSKKDIYVPQEIITLNGKNIKKAYCGNGFTMFLSEDGELYSCGSDNLQDATDVLYTEKLIPEKIFEFQGQIVTDVATGPDHVLVLTARGHVWAWGNNCEGILGFGHDLPVQKPMIIQILSDKNIKQIATSRTHCAAWTAEPFSRDSTNISHNDLPTSIPYQYGYLQEYKMASIAARMKCLQQFSNILYTCWQMIPFNTTEFDWSNIKRWHWLADKRLKCLFTNKIIKLPLMKVISRTMNQGQNYGPQIIVKRLSSNGTSMCIFEQVAKQIVNINAELLRLPSRAWKVKLVGEGADDAGGVFDDTIAQMMEELQTLTVKLLILTPNGRNETGYNQDRFIFNSKMNHFKQLQQFQFLGMLFGVAIRTKKPLALPLSPLIWKMIIGESLNISDLEENDTYYAQNLTSIQNIHQTGVTEENFEEAIPFLNMTGTDWMDNTVPLIPNGHYVSVTYSNRLTFCELALKQRFHEMDEQILAVRRGLSALVPLPLLTFQTAENLERMICGLPNISIPVLKTIVRYREMDENSQVVQWLWDILNNFLDSEKVLFLRFVCGRSRLPSNLSDFSQHFQIIKVEDKIDGLPTAQTCFFQLRLTDYSSRAVFEEKLKYAINNCRTIDMDNYMLFRNADVDSDDDLDMMIETY</sequence>
<feature type="active site" description="Glycyl thioester intermediate" evidence="4">
    <location>
        <position position="4205"/>
    </location>
</feature>
<evidence type="ECO:0000259" key="7">
    <source>
        <dbReference type="PROSITE" id="PS50188"/>
    </source>
</evidence>
<feature type="repeat" description="RCC1" evidence="6">
    <location>
        <begin position="342"/>
        <end position="391"/>
    </location>
</feature>
<dbReference type="PROSITE" id="PS50082">
    <property type="entry name" value="WD_REPEATS_2"/>
    <property type="match status" value="1"/>
</dbReference>
<feature type="repeat" description="RCC1" evidence="6">
    <location>
        <begin position="3503"/>
        <end position="3554"/>
    </location>
</feature>
<dbReference type="SUPFAM" id="SSF56204">
    <property type="entry name" value="Hect, E3 ligase catalytic domain"/>
    <property type="match status" value="1"/>
</dbReference>
<evidence type="ECO:0000256" key="6">
    <source>
        <dbReference type="PROSITE-ProRule" id="PRU00235"/>
    </source>
</evidence>
<feature type="repeat" description="RCC1" evidence="6">
    <location>
        <begin position="3555"/>
        <end position="3606"/>
    </location>
</feature>
<dbReference type="CDD" id="cd12881">
    <property type="entry name" value="SPRY_HERC1"/>
    <property type="match status" value="1"/>
</dbReference>
<keyword evidence="3 4" id="KW-0833">Ubl conjugation pathway</keyword>
<feature type="repeat" description="RCC1" evidence="6">
    <location>
        <begin position="3710"/>
        <end position="3761"/>
    </location>
</feature>
<dbReference type="InterPro" id="IPR058923">
    <property type="entry name" value="RCC1-like_dom"/>
</dbReference>
<dbReference type="InterPro" id="IPR000408">
    <property type="entry name" value="Reg_chr_condens"/>
</dbReference>
<dbReference type="Pfam" id="PF00632">
    <property type="entry name" value="HECT"/>
    <property type="match status" value="1"/>
</dbReference>
<dbReference type="InterPro" id="IPR000569">
    <property type="entry name" value="HECT_dom"/>
</dbReference>
<dbReference type="InterPro" id="IPR051625">
    <property type="entry name" value="Signaling_Regulatory_Domain"/>
</dbReference>
<feature type="repeat" description="RCC1" evidence="6">
    <location>
        <begin position="3448"/>
        <end position="3502"/>
    </location>
</feature>
<dbReference type="SUPFAM" id="SSF50978">
    <property type="entry name" value="WD40 repeat-like"/>
    <property type="match status" value="1"/>
</dbReference>
<dbReference type="Proteomes" id="UP000007819">
    <property type="component" value="Chromosome A2"/>
</dbReference>
<feature type="repeat" description="WD" evidence="5">
    <location>
        <begin position="2845"/>
        <end position="2879"/>
    </location>
</feature>
<feature type="repeat" description="RCC1" evidence="6">
    <location>
        <begin position="603"/>
        <end position="653"/>
    </location>
</feature>
<protein>
    <submittedName>
        <fullName evidence="9">Uncharacterized protein</fullName>
    </submittedName>
</protein>
<dbReference type="Pfam" id="PF25390">
    <property type="entry name" value="WD40_RLD"/>
    <property type="match status" value="2"/>
</dbReference>
<keyword evidence="2" id="KW-0677">Repeat</keyword>
<feature type="repeat" description="RCC1" evidence="6">
    <location>
        <begin position="392"/>
        <end position="444"/>
    </location>
</feature>
<dbReference type="Gene3D" id="3.30.2160.10">
    <property type="entry name" value="Hect, E3 ligase catalytic domain"/>
    <property type="match status" value="1"/>
</dbReference>
<dbReference type="Pfam" id="PF00400">
    <property type="entry name" value="WD40"/>
    <property type="match status" value="2"/>
</dbReference>
<organism evidence="9 10">
    <name type="scientific">Acyrthosiphon pisum</name>
    <name type="common">Pea aphid</name>
    <dbReference type="NCBI Taxonomy" id="7029"/>
    <lineage>
        <taxon>Eukaryota</taxon>
        <taxon>Metazoa</taxon>
        <taxon>Ecdysozoa</taxon>
        <taxon>Arthropoda</taxon>
        <taxon>Hexapoda</taxon>
        <taxon>Insecta</taxon>
        <taxon>Pterygota</taxon>
        <taxon>Neoptera</taxon>
        <taxon>Paraneoptera</taxon>
        <taxon>Hemiptera</taxon>
        <taxon>Sternorrhyncha</taxon>
        <taxon>Aphidomorpha</taxon>
        <taxon>Aphidoidea</taxon>
        <taxon>Aphididae</taxon>
        <taxon>Macrosiphini</taxon>
        <taxon>Acyrthosiphon</taxon>
    </lineage>
</organism>
<feature type="repeat" description="RCC1" evidence="6">
    <location>
        <begin position="445"/>
        <end position="497"/>
    </location>
</feature>
<dbReference type="Gene3D" id="3.30.2410.10">
    <property type="entry name" value="Hect, E3 ligase catalytic domain"/>
    <property type="match status" value="1"/>
</dbReference>
<feature type="repeat" description="RCC1" evidence="6">
    <location>
        <begin position="3392"/>
        <end position="3447"/>
    </location>
</feature>
<evidence type="ECO:0000256" key="4">
    <source>
        <dbReference type="PROSITE-ProRule" id="PRU00104"/>
    </source>
</evidence>
<evidence type="ECO:0000256" key="1">
    <source>
        <dbReference type="ARBA" id="ARBA00022574"/>
    </source>
</evidence>
<dbReference type="RefSeq" id="XP_016656495.1">
    <property type="nucleotide sequence ID" value="XM_016801006.1"/>
</dbReference>
<dbReference type="PROSITE" id="PS50012">
    <property type="entry name" value="RCC1_3"/>
    <property type="match status" value="14"/>
</dbReference>
<dbReference type="Gene3D" id="2.130.10.10">
    <property type="entry name" value="YVTN repeat-like/Quinoprotein amine dehydrogenase"/>
    <property type="match status" value="1"/>
</dbReference>
<feature type="repeat" description="RCC1" evidence="6">
    <location>
        <begin position="551"/>
        <end position="602"/>
    </location>
</feature>
<dbReference type="InterPro" id="IPR036322">
    <property type="entry name" value="WD40_repeat_dom_sf"/>
</dbReference>
<name>A0A8R2D196_ACYPI</name>
<feature type="repeat" description="RCC1" evidence="6">
    <location>
        <begin position="3606"/>
        <end position="3657"/>
    </location>
</feature>
<reference evidence="10" key="1">
    <citation type="submission" date="2010-06" db="EMBL/GenBank/DDBJ databases">
        <authorList>
            <person name="Jiang H."/>
            <person name="Abraham K."/>
            <person name="Ali S."/>
            <person name="Alsbrooks S.L."/>
            <person name="Anim B.N."/>
            <person name="Anosike U.S."/>
            <person name="Attaway T."/>
            <person name="Bandaranaike D.P."/>
            <person name="Battles P.K."/>
            <person name="Bell S.N."/>
            <person name="Bell A.V."/>
            <person name="Beltran B."/>
            <person name="Bickham C."/>
            <person name="Bustamante Y."/>
            <person name="Caleb T."/>
            <person name="Canada A."/>
            <person name="Cardenas V."/>
            <person name="Carter K."/>
            <person name="Chacko J."/>
            <person name="Chandrabose M.N."/>
            <person name="Chavez D."/>
            <person name="Chavez A."/>
            <person name="Chen L."/>
            <person name="Chu H.-S."/>
            <person name="Claassen K.J."/>
            <person name="Cockrell R."/>
            <person name="Collins M."/>
            <person name="Cooper J.A."/>
            <person name="Cree A."/>
            <person name="Curry S.M."/>
            <person name="Da Y."/>
            <person name="Dao M.D."/>
            <person name="Das B."/>
            <person name="Davila M.-L."/>
            <person name="Davy-Carroll L."/>
            <person name="Denson S."/>
            <person name="Dinh H."/>
            <person name="Ebong V.E."/>
            <person name="Edwards J.R."/>
            <person name="Egan A."/>
            <person name="El-Daye J."/>
            <person name="Escobedo L."/>
            <person name="Fernandez S."/>
            <person name="Fernando P.R."/>
            <person name="Flagg N."/>
            <person name="Forbes L.D."/>
            <person name="Fowler R.G."/>
            <person name="Fu Q."/>
            <person name="Gabisi R.A."/>
            <person name="Ganer J."/>
            <person name="Garbino Pronczuk A."/>
            <person name="Garcia R.M."/>
            <person name="Garner T."/>
            <person name="Garrett T.E."/>
            <person name="Gonzalez D.A."/>
            <person name="Hamid H."/>
            <person name="Hawkins E.S."/>
            <person name="Hirani K."/>
            <person name="Hogues M.E."/>
            <person name="Hollins B."/>
            <person name="Hsiao C.-H."/>
            <person name="Jabil R."/>
            <person name="James M.L."/>
            <person name="Jhangiani S.N."/>
            <person name="Johnson B."/>
            <person name="Johnson Q."/>
            <person name="Joshi V."/>
            <person name="Kalu J.B."/>
            <person name="Kam C."/>
            <person name="Kashfia A."/>
            <person name="Keebler J."/>
            <person name="Kisamo H."/>
            <person name="Kovar C.L."/>
            <person name="Lago L.A."/>
            <person name="Lai C.-Y."/>
            <person name="Laidlaw J."/>
            <person name="Lara F."/>
            <person name="Le T.-K."/>
            <person name="Lee S.L."/>
            <person name="Legall F.H."/>
            <person name="Lemon S.J."/>
            <person name="Lewis L.R."/>
            <person name="Li B."/>
            <person name="Liu Y."/>
            <person name="Liu Y.-S."/>
            <person name="Lopez J."/>
            <person name="Lozado R.J."/>
            <person name="Lu J."/>
            <person name="Madu R.C."/>
            <person name="Maheshwari M."/>
            <person name="Maheshwari R."/>
            <person name="Malloy K."/>
            <person name="Martinez E."/>
            <person name="Mathew T."/>
            <person name="Mercado I.C."/>
            <person name="Mercado C."/>
            <person name="Meyer B."/>
            <person name="Montgomery K."/>
            <person name="Morgan M.B."/>
            <person name="Munidasa M."/>
            <person name="Nazareth L.V."/>
            <person name="Nelson J."/>
            <person name="Ng B.M."/>
            <person name="Nguyen N.B."/>
            <person name="Nguyen P.Q."/>
            <person name="Nguyen T."/>
            <person name="Obregon M."/>
            <person name="Okwuonu G.O."/>
            <person name="Onwere C.G."/>
            <person name="Orozco G."/>
            <person name="Parra A."/>
            <person name="Patel S."/>
            <person name="Patil S."/>
            <person name="Perez A."/>
            <person name="Perez Y."/>
            <person name="Pham C."/>
            <person name="Primus E.L."/>
            <person name="Pu L.-L."/>
            <person name="Puazo M."/>
            <person name="Qin X."/>
            <person name="Quiroz J.B."/>
            <person name="Reese J."/>
            <person name="Richards S."/>
            <person name="Rives C.M."/>
            <person name="Robberts R."/>
            <person name="Ruiz S.J."/>
            <person name="Ruiz M.J."/>
            <person name="Santibanez J."/>
            <person name="Schneider B.W."/>
            <person name="Sisson I."/>
            <person name="Smith M."/>
            <person name="Sodergren E."/>
            <person name="Song X.-Z."/>
            <person name="Song B.B."/>
            <person name="Summersgill H."/>
            <person name="Thelus R."/>
            <person name="Thornton R.D."/>
            <person name="Trejos Z.Y."/>
            <person name="Usmani K."/>
            <person name="Vattathil S."/>
            <person name="Villasana D."/>
            <person name="Walker D.L."/>
            <person name="Wang S."/>
            <person name="Wang K."/>
            <person name="White C.S."/>
            <person name="Williams A.C."/>
            <person name="Williamson J."/>
            <person name="Wilson K."/>
            <person name="Woghiren I.O."/>
            <person name="Woodworth J.R."/>
            <person name="Worley K.C."/>
            <person name="Wright R.A."/>
            <person name="Wu W."/>
            <person name="Young L."/>
            <person name="Zhang L."/>
            <person name="Zhang J."/>
            <person name="Zhu Y."/>
            <person name="Muzny D.M."/>
            <person name="Weinstock G."/>
            <person name="Gibbs R.A."/>
        </authorList>
    </citation>
    <scope>NUCLEOTIDE SEQUENCE [LARGE SCALE GENOMIC DNA]</scope>
    <source>
        <strain evidence="10">LSR1</strain>
    </source>
</reference>
<dbReference type="Pfam" id="PF00415">
    <property type="entry name" value="RCC1"/>
    <property type="match status" value="3"/>
</dbReference>
<evidence type="ECO:0000256" key="5">
    <source>
        <dbReference type="PROSITE-ProRule" id="PRU00221"/>
    </source>
</evidence>
<feature type="repeat" description="RCC1" evidence="6">
    <location>
        <begin position="498"/>
        <end position="549"/>
    </location>
</feature>